<keyword evidence="4" id="KW-1003">Cell membrane</keyword>
<dbReference type="CDD" id="cd03225">
    <property type="entry name" value="ABC_cobalt_CbiO_domain1"/>
    <property type="match status" value="1"/>
</dbReference>
<evidence type="ECO:0000256" key="9">
    <source>
        <dbReference type="SAM" id="Coils"/>
    </source>
</evidence>
<sequence>MSSTNLNATEKLNEFRLKLNEHNDKLIRASQKMIIARSKFSRREVEIDFVKSAENEYKIIKKDFKEVSDNSFFFENVKKAKEELKKASKNSKEYWKLFEEYKLAVFLYKESKVAIKDRGHGGLLSKLSQTALKLDKIKFRYREGHPFAVNGVSVEIKHGDYIAIIGHNGSGKSTLSKIIIGVLQPTNGSIEVYGNKVTRNNINMIRKFLGIVFQNPDNQFIGSTVRDDIAFGLENRRIAPSKMADIIVKSAKKVRMEEFLDHEPLMLSGGQKQRVAIASALALSPDILIFDEATSMLDPKGKNEVKEIMVELKNTREKTIFSITHDMDEILNADKVMVMNKGELVKFGSPKEILSEKEFLRSIHLDIPFVAQIEEALQNEGLKISGSANLEELVKNICQK</sequence>
<dbReference type="Gene3D" id="3.40.50.300">
    <property type="entry name" value="P-loop containing nucleotide triphosphate hydrolases"/>
    <property type="match status" value="1"/>
</dbReference>
<organism evidence="11 12">
    <name type="scientific">Spiroplasma cantharicola</name>
    <dbReference type="NCBI Taxonomy" id="362837"/>
    <lineage>
        <taxon>Bacteria</taxon>
        <taxon>Bacillati</taxon>
        <taxon>Mycoplasmatota</taxon>
        <taxon>Mollicutes</taxon>
        <taxon>Entomoplasmatales</taxon>
        <taxon>Spiroplasmataceae</taxon>
        <taxon>Spiroplasma</taxon>
    </lineage>
</organism>
<gene>
    <name evidence="11" type="primary">cbiO</name>
    <name evidence="11" type="ORF">SCANT_v1c09120</name>
</gene>
<evidence type="ECO:0000259" key="10">
    <source>
        <dbReference type="PROSITE" id="PS50893"/>
    </source>
</evidence>
<evidence type="ECO:0000256" key="5">
    <source>
        <dbReference type="ARBA" id="ARBA00022741"/>
    </source>
</evidence>
<keyword evidence="3" id="KW-0813">Transport</keyword>
<dbReference type="SMART" id="SM00382">
    <property type="entry name" value="AAA"/>
    <property type="match status" value="1"/>
</dbReference>
<feature type="domain" description="ABC transporter" evidence="10">
    <location>
        <begin position="132"/>
        <end position="366"/>
    </location>
</feature>
<dbReference type="PROSITE" id="PS00211">
    <property type="entry name" value="ABC_TRANSPORTER_1"/>
    <property type="match status" value="1"/>
</dbReference>
<dbReference type="PATRIC" id="fig|362837.3.peg.928"/>
<dbReference type="InterPro" id="IPR003439">
    <property type="entry name" value="ABC_transporter-like_ATP-bd"/>
</dbReference>
<evidence type="ECO:0000256" key="7">
    <source>
        <dbReference type="ARBA" id="ARBA00022967"/>
    </source>
</evidence>
<dbReference type="GO" id="GO:0043190">
    <property type="term" value="C:ATP-binding cassette (ABC) transporter complex"/>
    <property type="evidence" value="ECO:0007669"/>
    <property type="project" value="TreeGrafter"/>
</dbReference>
<evidence type="ECO:0000256" key="2">
    <source>
        <dbReference type="ARBA" id="ARBA00005417"/>
    </source>
</evidence>
<dbReference type="InterPro" id="IPR015856">
    <property type="entry name" value="ABC_transpr_CbiO/EcfA_su"/>
</dbReference>
<dbReference type="PROSITE" id="PS50893">
    <property type="entry name" value="ABC_TRANSPORTER_2"/>
    <property type="match status" value="1"/>
</dbReference>
<comment type="subcellular location">
    <subcellularLocation>
        <location evidence="1">Cell membrane</location>
    </subcellularLocation>
</comment>
<dbReference type="Proteomes" id="UP000063919">
    <property type="component" value="Chromosome"/>
</dbReference>
<dbReference type="STRING" id="362837.SCANT_v1c09120"/>
<dbReference type="PANTHER" id="PTHR43553:SF24">
    <property type="entry name" value="ENERGY-COUPLING FACTOR TRANSPORTER ATP-BINDING PROTEIN ECFA1"/>
    <property type="match status" value="1"/>
</dbReference>
<evidence type="ECO:0000256" key="4">
    <source>
        <dbReference type="ARBA" id="ARBA00022475"/>
    </source>
</evidence>
<dbReference type="FunFam" id="3.40.50.300:FF:000224">
    <property type="entry name" value="Energy-coupling factor transporter ATP-binding protein EcfA"/>
    <property type="match status" value="1"/>
</dbReference>
<keyword evidence="8" id="KW-0472">Membrane</keyword>
<feature type="coiled-coil region" evidence="9">
    <location>
        <begin position="5"/>
        <end position="90"/>
    </location>
</feature>
<proteinExistence type="inferred from homology"/>
<dbReference type="InterPro" id="IPR030947">
    <property type="entry name" value="EcfA_1"/>
</dbReference>
<dbReference type="PANTHER" id="PTHR43553">
    <property type="entry name" value="HEAVY METAL TRANSPORTER"/>
    <property type="match status" value="1"/>
</dbReference>
<dbReference type="GO" id="GO:0042626">
    <property type="term" value="F:ATPase-coupled transmembrane transporter activity"/>
    <property type="evidence" value="ECO:0007669"/>
    <property type="project" value="TreeGrafter"/>
</dbReference>
<dbReference type="SUPFAM" id="SSF52540">
    <property type="entry name" value="P-loop containing nucleoside triphosphate hydrolases"/>
    <property type="match status" value="1"/>
</dbReference>
<dbReference type="InterPro" id="IPR027417">
    <property type="entry name" value="P-loop_NTPase"/>
</dbReference>
<evidence type="ECO:0000313" key="11">
    <source>
        <dbReference type="EMBL" id="ALD66818.1"/>
    </source>
</evidence>
<dbReference type="InterPro" id="IPR017871">
    <property type="entry name" value="ABC_transporter-like_CS"/>
</dbReference>
<dbReference type="NCBIfam" id="TIGR04520">
    <property type="entry name" value="ECF_ATPase_1"/>
    <property type="match status" value="1"/>
</dbReference>
<evidence type="ECO:0000256" key="3">
    <source>
        <dbReference type="ARBA" id="ARBA00022448"/>
    </source>
</evidence>
<keyword evidence="9" id="KW-0175">Coiled coil</keyword>
<evidence type="ECO:0000256" key="6">
    <source>
        <dbReference type="ARBA" id="ARBA00022840"/>
    </source>
</evidence>
<accession>A0A0M3SJI6</accession>
<dbReference type="InterPro" id="IPR050095">
    <property type="entry name" value="ECF_ABC_transporter_ATP-bd"/>
</dbReference>
<keyword evidence="7" id="KW-1278">Translocase</keyword>
<evidence type="ECO:0000256" key="8">
    <source>
        <dbReference type="ARBA" id="ARBA00023136"/>
    </source>
</evidence>
<evidence type="ECO:0000256" key="1">
    <source>
        <dbReference type="ARBA" id="ARBA00004236"/>
    </source>
</evidence>
<dbReference type="RefSeq" id="WP_083434231.1">
    <property type="nucleotide sequence ID" value="NZ_CP012622.1"/>
</dbReference>
<evidence type="ECO:0000313" key="12">
    <source>
        <dbReference type="Proteomes" id="UP000063919"/>
    </source>
</evidence>
<keyword evidence="12" id="KW-1185">Reference proteome</keyword>
<keyword evidence="6 11" id="KW-0067">ATP-binding</keyword>
<keyword evidence="5" id="KW-0547">Nucleotide-binding</keyword>
<dbReference type="GO" id="GO:0016887">
    <property type="term" value="F:ATP hydrolysis activity"/>
    <property type="evidence" value="ECO:0007669"/>
    <property type="project" value="InterPro"/>
</dbReference>
<dbReference type="OrthoDB" id="9784332at2"/>
<dbReference type="AlphaFoldDB" id="A0A0M3SJI6"/>
<dbReference type="GO" id="GO:0005524">
    <property type="term" value="F:ATP binding"/>
    <property type="evidence" value="ECO:0007669"/>
    <property type="project" value="UniProtKB-KW"/>
</dbReference>
<reference evidence="11 12" key="1">
    <citation type="journal article" date="2015" name="Genome Announc.">
        <title>Complete Genome Sequence of Spiroplasma cantharicola CC-1T (DSM 21588), a Bacterium Isolated from Soldier Beetle (Cantharis carolinus).</title>
        <authorList>
            <person name="Lo W.S."/>
            <person name="Liu P.Y."/>
            <person name="Kuo C.H."/>
        </authorList>
    </citation>
    <scope>NUCLEOTIDE SEQUENCE [LARGE SCALE GENOMIC DNA]</scope>
    <source>
        <strain evidence="11 12">CC-1</strain>
    </source>
</reference>
<dbReference type="InterPro" id="IPR003593">
    <property type="entry name" value="AAA+_ATPase"/>
</dbReference>
<name>A0A0M3SJI6_9MOLU</name>
<dbReference type="EMBL" id="CP012622">
    <property type="protein sequence ID" value="ALD66818.1"/>
    <property type="molecule type" value="Genomic_DNA"/>
</dbReference>
<dbReference type="Pfam" id="PF00005">
    <property type="entry name" value="ABC_tran"/>
    <property type="match status" value="1"/>
</dbReference>
<protein>
    <submittedName>
        <fullName evidence="11">Cobalt ABC transporter ATP-binding subunit</fullName>
    </submittedName>
</protein>
<dbReference type="KEGG" id="scj:SCANT_v1c09120"/>
<comment type="similarity">
    <text evidence="2">Belongs to the ABC transporter superfamily.</text>
</comment>
<dbReference type="NCBIfam" id="NF010167">
    <property type="entry name" value="PRK13648.1"/>
    <property type="match status" value="1"/>
</dbReference>